<evidence type="ECO:0000256" key="1">
    <source>
        <dbReference type="SAM" id="MobiDB-lite"/>
    </source>
</evidence>
<comment type="caution">
    <text evidence="2">The sequence shown here is derived from an EMBL/GenBank/DDBJ whole genome shotgun (WGS) entry which is preliminary data.</text>
</comment>
<accession>A0ABQ3HHF8</accession>
<protein>
    <recommendedName>
        <fullName evidence="4">DUF3558 domain-containing protein</fullName>
    </recommendedName>
</protein>
<proteinExistence type="predicted"/>
<name>A0ABQ3HHF8_9ACTN</name>
<feature type="region of interest" description="Disordered" evidence="1">
    <location>
        <begin position="56"/>
        <end position="77"/>
    </location>
</feature>
<organism evidence="2 3">
    <name type="scientific">Nocardioides flavus</name>
    <name type="common">ex Wang et al. 2016</name>
    <dbReference type="NCBI Taxonomy" id="2058780"/>
    <lineage>
        <taxon>Bacteria</taxon>
        <taxon>Bacillati</taxon>
        <taxon>Actinomycetota</taxon>
        <taxon>Actinomycetes</taxon>
        <taxon>Propionibacteriales</taxon>
        <taxon>Nocardioidaceae</taxon>
        <taxon>Nocardioides</taxon>
    </lineage>
</organism>
<sequence length="191" mass="19791">MPRQLLALLTTAVLLSGCGAEDDDPARPSPESASESASESPCLVTAEQLTEITGVEQTLSETGAPPLDPDDDPVEEVSCGTTLDEREVKISWQVGGADLTVGGPITHDELRIYVEQGDAEVTEAEVGAAEPAWVGTRSELGFSWATAAAVAGDSRLVVEVVGDDETTDVSQARAEVVAVTEALVEAVGDRA</sequence>
<feature type="compositionally biased region" description="Low complexity" evidence="1">
    <location>
        <begin position="29"/>
        <end position="41"/>
    </location>
</feature>
<feature type="region of interest" description="Disordered" evidence="1">
    <location>
        <begin position="18"/>
        <end position="42"/>
    </location>
</feature>
<gene>
    <name evidence="2" type="ORF">GCM10011376_01190</name>
</gene>
<dbReference type="RefSeq" id="WP_191277429.1">
    <property type="nucleotide sequence ID" value="NZ_BNAD01000001.1"/>
</dbReference>
<evidence type="ECO:0000313" key="3">
    <source>
        <dbReference type="Proteomes" id="UP000597341"/>
    </source>
</evidence>
<evidence type="ECO:0000313" key="2">
    <source>
        <dbReference type="EMBL" id="GHE15008.1"/>
    </source>
</evidence>
<dbReference type="Proteomes" id="UP000597341">
    <property type="component" value="Unassembled WGS sequence"/>
</dbReference>
<dbReference type="PROSITE" id="PS51257">
    <property type="entry name" value="PROKAR_LIPOPROTEIN"/>
    <property type="match status" value="1"/>
</dbReference>
<dbReference type="EMBL" id="BNAD01000001">
    <property type="protein sequence ID" value="GHE15008.1"/>
    <property type="molecule type" value="Genomic_DNA"/>
</dbReference>
<keyword evidence="3" id="KW-1185">Reference proteome</keyword>
<evidence type="ECO:0008006" key="4">
    <source>
        <dbReference type="Google" id="ProtNLM"/>
    </source>
</evidence>
<reference evidence="3" key="1">
    <citation type="journal article" date="2019" name="Int. J. Syst. Evol. Microbiol.">
        <title>The Global Catalogue of Microorganisms (GCM) 10K type strain sequencing project: providing services to taxonomists for standard genome sequencing and annotation.</title>
        <authorList>
            <consortium name="The Broad Institute Genomics Platform"/>
            <consortium name="The Broad Institute Genome Sequencing Center for Infectious Disease"/>
            <person name="Wu L."/>
            <person name="Ma J."/>
        </authorList>
    </citation>
    <scope>NUCLEOTIDE SEQUENCE [LARGE SCALE GENOMIC DNA]</scope>
    <source>
        <strain evidence="3">CGMCC 1.12791</strain>
    </source>
</reference>